<feature type="compositionally biased region" description="Polar residues" evidence="2">
    <location>
        <begin position="277"/>
        <end position="302"/>
    </location>
</feature>
<evidence type="ECO:0000313" key="4">
    <source>
        <dbReference type="Proteomes" id="UP000004926"/>
    </source>
</evidence>
<feature type="compositionally biased region" description="Low complexity" evidence="2">
    <location>
        <begin position="307"/>
        <end position="318"/>
    </location>
</feature>
<evidence type="ECO:0000256" key="2">
    <source>
        <dbReference type="SAM" id="MobiDB-lite"/>
    </source>
</evidence>
<keyword evidence="1" id="KW-0175">Coiled coil</keyword>
<keyword evidence="4" id="KW-1185">Reference proteome</keyword>
<gene>
    <name evidence="3" type="ORF">SacmaDRAFT_3987</name>
</gene>
<dbReference type="eggNOG" id="COG1196">
    <property type="taxonomic scope" value="Bacteria"/>
</dbReference>
<dbReference type="OrthoDB" id="5178145at2"/>
<organism evidence="3 4">
    <name type="scientific">Saccharomonospora marina XMU15</name>
    <dbReference type="NCBI Taxonomy" id="882083"/>
    <lineage>
        <taxon>Bacteria</taxon>
        <taxon>Bacillati</taxon>
        <taxon>Actinomycetota</taxon>
        <taxon>Actinomycetes</taxon>
        <taxon>Pseudonocardiales</taxon>
        <taxon>Pseudonocardiaceae</taxon>
        <taxon>Saccharomonospora</taxon>
    </lineage>
</organism>
<dbReference type="AlphaFoldDB" id="H5X3W5"/>
<dbReference type="RefSeq" id="WP_009155561.1">
    <property type="nucleotide sequence ID" value="NZ_CM001439.1"/>
</dbReference>
<feature type="coiled-coil region" evidence="1">
    <location>
        <begin position="34"/>
        <end position="252"/>
    </location>
</feature>
<feature type="region of interest" description="Disordered" evidence="2">
    <location>
        <begin position="263"/>
        <end position="318"/>
    </location>
</feature>
<sequence length="318" mass="36014">MLQPQPSESELLPLPIEFDQALRGYDREQVRRYVEDTEAELRLLAADRDAALRRAEELVALVDHLRVRNRELQASLDRICRTPPDTETLSQRLGRMVELAQQEATEIRNRAEAAAERTWAAARESAARLRARHERLLSELDRRRAELEQQHRELMREANRQVEELLADARRRRRELDEQAAAHRRQVRHDFEIAMAARRERAEREHAERAAAARAEADETVARARERARRLLADAEREAAALLAVRDDAAARIASAREILKRATPLLEPEAKPAPSSPRSAQLPQSTESAQPSRRDVQQASARESPAAQPGAALAATG</sequence>
<evidence type="ECO:0008006" key="5">
    <source>
        <dbReference type="Google" id="ProtNLM"/>
    </source>
</evidence>
<accession>H5X3W5</accession>
<proteinExistence type="predicted"/>
<dbReference type="EMBL" id="CM001439">
    <property type="protein sequence ID" value="EHR52183.1"/>
    <property type="molecule type" value="Genomic_DNA"/>
</dbReference>
<dbReference type="HOGENOM" id="CLU_045084_0_0_11"/>
<evidence type="ECO:0000313" key="3">
    <source>
        <dbReference type="EMBL" id="EHR52183.1"/>
    </source>
</evidence>
<evidence type="ECO:0000256" key="1">
    <source>
        <dbReference type="SAM" id="Coils"/>
    </source>
</evidence>
<dbReference type="STRING" id="882083.SacmaDRAFT_3987"/>
<dbReference type="Proteomes" id="UP000004926">
    <property type="component" value="Chromosome"/>
</dbReference>
<name>H5X3W5_9PSEU</name>
<protein>
    <recommendedName>
        <fullName evidence="5">DivIVA protein</fullName>
    </recommendedName>
</protein>
<reference evidence="3 4" key="1">
    <citation type="journal article" date="2012" name="Stand. Genomic Sci.">
        <title>Genome sequence of the ocean sediment bacterium Saccharomonospora marina type strain (XMU15(T)).</title>
        <authorList>
            <person name="Klenk H.P."/>
            <person name="Lu M."/>
            <person name="Lucas S."/>
            <person name="Lapidus A."/>
            <person name="Copeland A."/>
            <person name="Pitluck S."/>
            <person name="Goodwin L.A."/>
            <person name="Han C."/>
            <person name="Tapia R."/>
            <person name="Brambilla E.M."/>
            <person name="Potter G."/>
            <person name="Land M."/>
            <person name="Ivanova N."/>
            <person name="Rohde M."/>
            <person name="Goker M."/>
            <person name="Detter J.C."/>
            <person name="Li W.J."/>
            <person name="Kyrpides N.C."/>
            <person name="Woyke T."/>
        </authorList>
    </citation>
    <scope>NUCLEOTIDE SEQUENCE [LARGE SCALE GENOMIC DNA]</scope>
    <source>
        <strain evidence="3 4">XMU15</strain>
    </source>
</reference>